<protein>
    <recommendedName>
        <fullName evidence="2">Copper type II ascorbate-dependent monooxygenase C-terminal domain-containing protein</fullName>
    </recommendedName>
</protein>
<dbReference type="EMBL" id="CP012159">
    <property type="protein sequence ID" value="AKT40568.1"/>
    <property type="molecule type" value="Genomic_DNA"/>
</dbReference>
<dbReference type="Pfam" id="PF03712">
    <property type="entry name" value="Cu2_monoox_C"/>
    <property type="match status" value="1"/>
</dbReference>
<reference evidence="3 4" key="1">
    <citation type="submission" date="2015-07" db="EMBL/GenBank/DDBJ databases">
        <title>Genome analysis of myxobacterium Chondromyces crocatus Cm c5 reveals a high potential for natural compound synthesis and the genetic basis for the loss of fruiting body formation.</title>
        <authorList>
            <person name="Zaburannyi N."/>
            <person name="Bunk B."/>
            <person name="Maier J."/>
            <person name="Overmann J."/>
            <person name="Mueller R."/>
        </authorList>
    </citation>
    <scope>NUCLEOTIDE SEQUENCE [LARGE SCALE GENOMIC DNA]</scope>
    <source>
        <strain evidence="3 4">Cm c5</strain>
    </source>
</reference>
<sequence>MPSHVVAPGLVALLPLTLIIGCSSKDEPLPEPTFWQDVAPIMMSKCVTCHQKEGIGHFPLDDYETARQRAASIDDAVQSGRMPPFLISHDGSCGDFQDDSTLTTAELDIIHRWASGTRAEGTPDDRLTLPPVPVLDNATEYRTPSVTPLIDPTNPLGANDEYRCYEMEPGIPADRFITGYQIIPGNPAIVHHVAIYVVKPSAPSYFDGRTNGDVMAELDALSPDRPGWDCFGAAGDGVAHAAVPVTWAPGQNVVEYPRDVGLRISPDDRLVIQMHYNVHEPGARHSGPKPRHGGSEAPDSTLVRLRYADSVKRSAMIISHDPFIASMFGERPDSLPPGQKNASYTWNASRAELDILPSDGTLEVLGVMPHMHERGRTFEMRLNAPGREECVARVDDWDFHWQSIYWYRTPPRIDPSTSVGVTCTFDTRDTTSPVLPGWGTDNEMCLSTFMVAPPATP</sequence>
<accession>A0A0K1EJ18</accession>
<evidence type="ECO:0000313" key="4">
    <source>
        <dbReference type="Proteomes" id="UP000067626"/>
    </source>
</evidence>
<dbReference type="STRING" id="52.CMC5_047240"/>
<keyword evidence="4" id="KW-1185">Reference proteome</keyword>
<feature type="domain" description="Copper type II ascorbate-dependent monooxygenase C-terminal" evidence="2">
    <location>
        <begin position="334"/>
        <end position="447"/>
    </location>
</feature>
<dbReference type="OrthoDB" id="258766at2"/>
<proteinExistence type="predicted"/>
<evidence type="ECO:0000313" key="3">
    <source>
        <dbReference type="EMBL" id="AKT40568.1"/>
    </source>
</evidence>
<dbReference type="GO" id="GO:0005507">
    <property type="term" value="F:copper ion binding"/>
    <property type="evidence" value="ECO:0007669"/>
    <property type="project" value="InterPro"/>
</dbReference>
<dbReference type="Gene3D" id="2.60.120.310">
    <property type="entry name" value="Copper type II, ascorbate-dependent monooxygenase, N-terminal domain"/>
    <property type="match status" value="1"/>
</dbReference>
<dbReference type="GO" id="GO:0004500">
    <property type="term" value="F:dopamine beta-monooxygenase activity"/>
    <property type="evidence" value="ECO:0007669"/>
    <property type="project" value="InterPro"/>
</dbReference>
<dbReference type="SUPFAM" id="SSF49742">
    <property type="entry name" value="PHM/PNGase F"/>
    <property type="match status" value="2"/>
</dbReference>
<dbReference type="KEGG" id="ccro:CMC5_047240"/>
<dbReference type="Gene3D" id="2.60.120.230">
    <property type="match status" value="1"/>
</dbReference>
<name>A0A0K1EJ18_CHOCO</name>
<dbReference type="RefSeq" id="WP_050432483.1">
    <property type="nucleotide sequence ID" value="NZ_CP012159.1"/>
</dbReference>
<gene>
    <name evidence="3" type="ORF">CMC5_047240</name>
</gene>
<dbReference type="Proteomes" id="UP000067626">
    <property type="component" value="Chromosome"/>
</dbReference>
<dbReference type="InterPro" id="IPR000945">
    <property type="entry name" value="DBH-like"/>
</dbReference>
<organism evidence="3 4">
    <name type="scientific">Chondromyces crocatus</name>
    <dbReference type="NCBI Taxonomy" id="52"/>
    <lineage>
        <taxon>Bacteria</taxon>
        <taxon>Pseudomonadati</taxon>
        <taxon>Myxococcota</taxon>
        <taxon>Polyangia</taxon>
        <taxon>Polyangiales</taxon>
        <taxon>Polyangiaceae</taxon>
        <taxon>Chondromyces</taxon>
    </lineage>
</organism>
<dbReference type="PANTHER" id="PTHR10157:SF23">
    <property type="entry name" value="MOXD1 HOMOLOG 1"/>
    <property type="match status" value="1"/>
</dbReference>
<evidence type="ECO:0000256" key="1">
    <source>
        <dbReference type="ARBA" id="ARBA00023157"/>
    </source>
</evidence>
<dbReference type="AlphaFoldDB" id="A0A0K1EJ18"/>
<evidence type="ECO:0000259" key="2">
    <source>
        <dbReference type="Pfam" id="PF03712"/>
    </source>
</evidence>
<dbReference type="InterPro" id="IPR036939">
    <property type="entry name" value="Cu2_ascorb_mOase_N_sf"/>
</dbReference>
<dbReference type="InterPro" id="IPR024548">
    <property type="entry name" value="Cu2_monoox_C"/>
</dbReference>
<keyword evidence="1" id="KW-1015">Disulfide bond</keyword>
<dbReference type="InterPro" id="IPR014784">
    <property type="entry name" value="Cu2_ascorb_mOase-like_C"/>
</dbReference>
<dbReference type="PANTHER" id="PTHR10157">
    <property type="entry name" value="DOPAMINE BETA HYDROXYLASE RELATED"/>
    <property type="match status" value="1"/>
</dbReference>
<dbReference type="InterPro" id="IPR008977">
    <property type="entry name" value="PHM/PNGase_F_dom_sf"/>
</dbReference>